<organism evidence="2 3">
    <name type="scientific">Salicibibacter cibarius</name>
    <dbReference type="NCBI Taxonomy" id="2743000"/>
    <lineage>
        <taxon>Bacteria</taxon>
        <taxon>Bacillati</taxon>
        <taxon>Bacillota</taxon>
        <taxon>Bacilli</taxon>
        <taxon>Bacillales</taxon>
        <taxon>Bacillaceae</taxon>
        <taxon>Salicibibacter</taxon>
    </lineage>
</organism>
<keyword evidence="1" id="KW-1133">Transmembrane helix</keyword>
<feature type="transmembrane region" description="Helical" evidence="1">
    <location>
        <begin position="7"/>
        <end position="31"/>
    </location>
</feature>
<reference evidence="2 3" key="1">
    <citation type="submission" date="2020-06" db="EMBL/GenBank/DDBJ databases">
        <title>Genomic analysis of Salicibibacter sp. NKC5-3.</title>
        <authorList>
            <person name="Oh Y.J."/>
        </authorList>
    </citation>
    <scope>NUCLEOTIDE SEQUENCE [LARGE SCALE GENOMIC DNA]</scope>
    <source>
        <strain evidence="2 3">NKC5-3</strain>
    </source>
</reference>
<gene>
    <name evidence="2" type="ORF">HUG15_04480</name>
</gene>
<keyword evidence="1" id="KW-0812">Transmembrane</keyword>
<dbReference type="KEGG" id="scia:HUG15_04480"/>
<name>A0A7T6Z140_9BACI</name>
<keyword evidence="3" id="KW-1185">Reference proteome</keyword>
<keyword evidence="1" id="KW-0472">Membrane</keyword>
<feature type="transmembrane region" description="Helical" evidence="1">
    <location>
        <begin position="93"/>
        <end position="113"/>
    </location>
</feature>
<evidence type="ECO:0000313" key="2">
    <source>
        <dbReference type="EMBL" id="QQK74932.1"/>
    </source>
</evidence>
<accession>A0A7T6Z140</accession>
<dbReference type="RefSeq" id="WP_200127393.1">
    <property type="nucleotide sequence ID" value="NZ_CP054705.1"/>
</dbReference>
<feature type="transmembrane region" description="Helical" evidence="1">
    <location>
        <begin position="37"/>
        <end position="59"/>
    </location>
</feature>
<dbReference type="EMBL" id="CP054705">
    <property type="protein sequence ID" value="QQK74932.1"/>
    <property type="molecule type" value="Genomic_DNA"/>
</dbReference>
<dbReference type="AlphaFoldDB" id="A0A7T6Z140"/>
<evidence type="ECO:0000256" key="1">
    <source>
        <dbReference type="SAM" id="Phobius"/>
    </source>
</evidence>
<dbReference type="Proteomes" id="UP000595823">
    <property type="component" value="Chromosome"/>
</dbReference>
<proteinExistence type="predicted"/>
<evidence type="ECO:0008006" key="4">
    <source>
        <dbReference type="Google" id="ProtNLM"/>
    </source>
</evidence>
<protein>
    <recommendedName>
        <fullName evidence="4">Small multi-drug export protein</fullName>
    </recommendedName>
</protein>
<feature type="transmembrane region" description="Helical" evidence="1">
    <location>
        <begin position="125"/>
        <end position="147"/>
    </location>
</feature>
<sequence length="158" mass="17445">MDVFLQYLFVFFVSMIPFLEVTLTVPTGIIAFNFSTITVLIVAVFGNAVSVLIFIFFGAEIKKLFNTIYNKLRMKDRTPSGINPKIKRTFDRFGVIGVCFLSSILFSSQIGATTMTTLGGSRSQVFIWTNLGVGFLAVILAILSVMAEELVSSFVNLT</sequence>
<evidence type="ECO:0000313" key="3">
    <source>
        <dbReference type="Proteomes" id="UP000595823"/>
    </source>
</evidence>